<dbReference type="InterPro" id="IPR036388">
    <property type="entry name" value="WH-like_DNA-bd_sf"/>
</dbReference>
<organism evidence="1 2">
    <name type="scientific">Desulforamulus ruminis (strain ATCC 23193 / DSM 2154 / NCIMB 8452 / DL)</name>
    <name type="common">Desulfotomaculum ruminis</name>
    <dbReference type="NCBI Taxonomy" id="696281"/>
    <lineage>
        <taxon>Bacteria</taxon>
        <taxon>Bacillati</taxon>
        <taxon>Bacillota</taxon>
        <taxon>Clostridia</taxon>
        <taxon>Eubacteriales</taxon>
        <taxon>Peptococcaceae</taxon>
        <taxon>Desulforamulus</taxon>
    </lineage>
</organism>
<dbReference type="RefSeq" id="WP_013840670.1">
    <property type="nucleotide sequence ID" value="NC_015589.1"/>
</dbReference>
<dbReference type="OrthoDB" id="9808360at2"/>
<reference evidence="2" key="1">
    <citation type="submission" date="2011-05" db="EMBL/GenBank/DDBJ databases">
        <title>Complete sequence of Desulfotomaculum ruminis DSM 2154.</title>
        <authorList>
            <person name="Lucas S."/>
            <person name="Copeland A."/>
            <person name="Lapidus A."/>
            <person name="Cheng J.-F."/>
            <person name="Goodwin L."/>
            <person name="Pitluck S."/>
            <person name="Lu M."/>
            <person name="Detter J.C."/>
            <person name="Han C."/>
            <person name="Tapia R."/>
            <person name="Land M."/>
            <person name="Hauser L."/>
            <person name="Kyrpides N."/>
            <person name="Ivanova N."/>
            <person name="Mikhailova N."/>
            <person name="Pagani I."/>
            <person name="Stams A.J.M."/>
            <person name="Plugge C.M."/>
            <person name="Muyzer G."/>
            <person name="Kuever J."/>
            <person name="Parshina S.N."/>
            <person name="Ivanova A.E."/>
            <person name="Nazina T.N."/>
            <person name="Brambilla E."/>
            <person name="Spring S."/>
            <person name="Klenk H.-P."/>
            <person name="Woyke T."/>
        </authorList>
    </citation>
    <scope>NUCLEOTIDE SEQUENCE [LARGE SCALE GENOMIC DNA]</scope>
    <source>
        <strain evidence="2">ATCC 23193 / DSM 2154 / NCIB 8452 / DL</strain>
    </source>
</reference>
<dbReference type="AlphaFoldDB" id="F6DSS7"/>
<dbReference type="GO" id="GO:0003700">
    <property type="term" value="F:DNA-binding transcription factor activity"/>
    <property type="evidence" value="ECO:0007669"/>
    <property type="project" value="TreeGrafter"/>
</dbReference>
<dbReference type="InterPro" id="IPR036390">
    <property type="entry name" value="WH_DNA-bd_sf"/>
</dbReference>
<name>F6DSS7_DESRL</name>
<accession>F6DSS7</accession>
<dbReference type="Proteomes" id="UP000009234">
    <property type="component" value="Chromosome"/>
</dbReference>
<evidence type="ECO:0000313" key="1">
    <source>
        <dbReference type="EMBL" id="AEG58896.1"/>
    </source>
</evidence>
<dbReference type="PANTHER" id="PTHR33221">
    <property type="entry name" value="WINGED HELIX-TURN-HELIX TRANSCRIPTIONAL REGULATOR, RRF2 FAMILY"/>
    <property type="match status" value="1"/>
</dbReference>
<dbReference type="GO" id="GO:0005829">
    <property type="term" value="C:cytosol"/>
    <property type="evidence" value="ECO:0007669"/>
    <property type="project" value="TreeGrafter"/>
</dbReference>
<dbReference type="PROSITE" id="PS51197">
    <property type="entry name" value="HTH_RRF2_2"/>
    <property type="match status" value="1"/>
</dbReference>
<dbReference type="EMBL" id="CP002780">
    <property type="protein sequence ID" value="AEG58896.1"/>
    <property type="molecule type" value="Genomic_DNA"/>
</dbReference>
<dbReference type="KEGG" id="dru:Desru_0611"/>
<dbReference type="STRING" id="696281.Desru_0611"/>
<proteinExistence type="predicted"/>
<dbReference type="Pfam" id="PF02082">
    <property type="entry name" value="Rrf2"/>
    <property type="match status" value="1"/>
</dbReference>
<dbReference type="SUPFAM" id="SSF46785">
    <property type="entry name" value="Winged helix' DNA-binding domain"/>
    <property type="match status" value="1"/>
</dbReference>
<dbReference type="PANTHER" id="PTHR33221:SF2">
    <property type="entry name" value="TRANSCRIPTIONAL REGULATOR"/>
    <property type="match status" value="1"/>
</dbReference>
<protein>
    <submittedName>
        <fullName evidence="1">Transcriptional regulator, Rrf2 family</fullName>
    </submittedName>
</protein>
<dbReference type="eggNOG" id="COG1959">
    <property type="taxonomic scope" value="Bacteria"/>
</dbReference>
<gene>
    <name evidence="1" type="ordered locus">Desru_0611</name>
</gene>
<evidence type="ECO:0000313" key="2">
    <source>
        <dbReference type="Proteomes" id="UP000009234"/>
    </source>
</evidence>
<sequence length="141" mass="16001">MQINRQTEYAIRTILELAKQPWGSMMNARTISEKQKIPEVFLKKTIQLLSRGGLVITQRGTQGGVKLARLPQEITLGDVVLAIEGPLALNPCLNDQYHCENKPECQVHRILRRTQNAVARELTRETFADILAGRIFYEIDS</sequence>
<keyword evidence="2" id="KW-1185">Reference proteome</keyword>
<dbReference type="Gene3D" id="1.10.10.10">
    <property type="entry name" value="Winged helix-like DNA-binding domain superfamily/Winged helix DNA-binding domain"/>
    <property type="match status" value="1"/>
</dbReference>
<dbReference type="NCBIfam" id="TIGR00738">
    <property type="entry name" value="rrf2_super"/>
    <property type="match status" value="1"/>
</dbReference>
<dbReference type="PROSITE" id="PS01332">
    <property type="entry name" value="HTH_RRF2_1"/>
    <property type="match status" value="1"/>
</dbReference>
<reference evidence="1 2" key="2">
    <citation type="journal article" date="2012" name="Stand. Genomic Sci.">
        <title>Complete genome sequence of the sulfate-reducing firmicute Desulfotomaculum ruminis type strain (DL(T)).</title>
        <authorList>
            <person name="Spring S."/>
            <person name="Visser M."/>
            <person name="Lu M."/>
            <person name="Copeland A."/>
            <person name="Lapidus A."/>
            <person name="Lucas S."/>
            <person name="Cheng J.F."/>
            <person name="Han C."/>
            <person name="Tapia R."/>
            <person name="Goodwin L.A."/>
            <person name="Pitluck S."/>
            <person name="Ivanova N."/>
            <person name="Land M."/>
            <person name="Hauser L."/>
            <person name="Larimer F."/>
            <person name="Rohde M."/>
            <person name="Goker M."/>
            <person name="Detter J.C."/>
            <person name="Kyrpides N.C."/>
            <person name="Woyke T."/>
            <person name="Schaap P.J."/>
            <person name="Plugge C.M."/>
            <person name="Muyzer G."/>
            <person name="Kuever J."/>
            <person name="Pereira I.A."/>
            <person name="Parshina S.N."/>
            <person name="Bernier-Latmani R."/>
            <person name="Stams A.J."/>
            <person name="Klenk H.P."/>
        </authorList>
    </citation>
    <scope>NUCLEOTIDE SEQUENCE [LARGE SCALE GENOMIC DNA]</scope>
    <source>
        <strain evidence="2">ATCC 23193 / DSM 2154 / NCIB 8452 / DL</strain>
    </source>
</reference>
<dbReference type="InterPro" id="IPR000944">
    <property type="entry name" value="Tscrpt_reg_Rrf2"/>
</dbReference>
<dbReference type="HOGENOM" id="CLU_107144_0_1_9"/>
<dbReference type="InterPro" id="IPR030489">
    <property type="entry name" value="TR_Rrf2-type_CS"/>
</dbReference>